<dbReference type="EMBL" id="JBEFKJ010000001">
    <property type="protein sequence ID" value="KAL2048698.1"/>
    <property type="molecule type" value="Genomic_DNA"/>
</dbReference>
<feature type="compositionally biased region" description="Basic and acidic residues" evidence="1">
    <location>
        <begin position="261"/>
        <end position="271"/>
    </location>
</feature>
<evidence type="ECO:0000256" key="1">
    <source>
        <dbReference type="SAM" id="MobiDB-lite"/>
    </source>
</evidence>
<keyword evidence="3" id="KW-1185">Reference proteome</keyword>
<name>A0ABR4AYX6_9LECA</name>
<comment type="caution">
    <text evidence="2">The sequence shown here is derived from an EMBL/GenBank/DDBJ whole genome shotgun (WGS) entry which is preliminary data.</text>
</comment>
<sequence>MKKDRFFVLPYSLHGDHIPSFMGRIVLDPLDPNRRFAPLDHEDAGPETIAPGITGKPIPYKSRADIIRGATSSSLRAVLTKYFKLCGSTDFENTVALHGDEVKRYQMIQNDVQFGRLMENPKFEKETQALMAKSFRGRVYFVVGFLTTKGTQWDVEVSRSRMVAARAQAPTGTASGAGPDFDIGAEAAISRSEQQTMTGEVEQEEIFAVAYDIVQPKHSVPWKSSRYMAERPVLGDEKRASGSHLSLGGKGGNSSDEELEEPSKLSKKREFVLSKDEVEDEDWQSKFLEMEF</sequence>
<protein>
    <submittedName>
        <fullName evidence="2">Uncharacterized protein</fullName>
    </submittedName>
</protein>
<feature type="region of interest" description="Disordered" evidence="1">
    <location>
        <begin position="237"/>
        <end position="271"/>
    </location>
</feature>
<reference evidence="2 3" key="1">
    <citation type="submission" date="2024-09" db="EMBL/GenBank/DDBJ databases">
        <title>Rethinking Asexuality: The Enigmatic Case of Functional Sexual Genes in Lepraria (Stereocaulaceae).</title>
        <authorList>
            <person name="Doellman M."/>
            <person name="Sun Y."/>
            <person name="Barcenas-Pena A."/>
            <person name="Lumbsch H.T."/>
            <person name="Grewe F."/>
        </authorList>
    </citation>
    <scope>NUCLEOTIDE SEQUENCE [LARGE SCALE GENOMIC DNA]</scope>
    <source>
        <strain evidence="2 3">Mercado 3170</strain>
    </source>
</reference>
<gene>
    <name evidence="2" type="ORF">N7G274_000610</name>
</gene>
<evidence type="ECO:0000313" key="3">
    <source>
        <dbReference type="Proteomes" id="UP001590950"/>
    </source>
</evidence>
<organism evidence="2 3">
    <name type="scientific">Stereocaulon virgatum</name>
    <dbReference type="NCBI Taxonomy" id="373712"/>
    <lineage>
        <taxon>Eukaryota</taxon>
        <taxon>Fungi</taxon>
        <taxon>Dikarya</taxon>
        <taxon>Ascomycota</taxon>
        <taxon>Pezizomycotina</taxon>
        <taxon>Lecanoromycetes</taxon>
        <taxon>OSLEUM clade</taxon>
        <taxon>Lecanoromycetidae</taxon>
        <taxon>Lecanorales</taxon>
        <taxon>Lecanorineae</taxon>
        <taxon>Stereocaulaceae</taxon>
        <taxon>Stereocaulon</taxon>
    </lineage>
</organism>
<dbReference type="Proteomes" id="UP001590950">
    <property type="component" value="Unassembled WGS sequence"/>
</dbReference>
<accession>A0ABR4AYX6</accession>
<proteinExistence type="predicted"/>
<evidence type="ECO:0000313" key="2">
    <source>
        <dbReference type="EMBL" id="KAL2048698.1"/>
    </source>
</evidence>